<sequence>MKKQALLIFTLLFALLACPGLGVAGQSVVVGVSTSLTFLEGKESLKAVEMAVEQINQAGGVQVGSKKLPMKIESIDIRDAAKGVPVPEALLGMEKLILEKKPTALVVGPFRSEALLAGMELLGKHKVPLLGTIAMTPKTEGMIAKNPKYKYVFRTCLNAKYFVGYIKGVMDQLNKEYGFTKVYIINQDVAWARATAGIMKKLYGKMGWEVLGHETFPIGAGDFSSALMKAKMKKAQVILPVFDMPTSGILVKQWRSMRVPALMAGFISPLAGPAAWKAFDQKIGGAVNSIFELGNVPSTKYPPAKAFYDAYEKKYGKPIEAGHGPAPSYASIFILKAAIEKAGSLDPEAIVEALKKTDLETPLGRVKFSEGHQALFGQDPAKSALGCFIQWNDQGKRVVVYPPSIAMEKIALPKWMKSAK</sequence>
<gene>
    <name evidence="4" type="ORF">X474_14165</name>
</gene>
<dbReference type="Gene3D" id="3.40.50.2300">
    <property type="match status" value="2"/>
</dbReference>
<dbReference type="SUPFAM" id="SSF53822">
    <property type="entry name" value="Periplasmic binding protein-like I"/>
    <property type="match status" value="1"/>
</dbReference>
<dbReference type="EMBL" id="AZAC01000016">
    <property type="protein sequence ID" value="KIX13356.1"/>
    <property type="molecule type" value="Genomic_DNA"/>
</dbReference>
<dbReference type="RefSeq" id="WP_044349388.1">
    <property type="nucleotide sequence ID" value="NZ_AZAC01000016.1"/>
</dbReference>
<dbReference type="Proteomes" id="UP000032233">
    <property type="component" value="Unassembled WGS sequence"/>
</dbReference>
<comment type="caution">
    <text evidence="4">The sequence shown here is derived from an EMBL/GenBank/DDBJ whole genome shotgun (WGS) entry which is preliminary data.</text>
</comment>
<evidence type="ECO:0000256" key="2">
    <source>
        <dbReference type="ARBA" id="ARBA00022729"/>
    </source>
</evidence>
<keyword evidence="2" id="KW-0732">Signal</keyword>
<protein>
    <submittedName>
        <fullName evidence="4">Amino acid ABC transporter substrate-binding protein</fullName>
    </submittedName>
</protein>
<accession>A0A0D2JC60</accession>
<dbReference type="InterPro" id="IPR028081">
    <property type="entry name" value="Leu-bd"/>
</dbReference>
<dbReference type="PROSITE" id="PS51257">
    <property type="entry name" value="PROKAR_LIPOPROTEIN"/>
    <property type="match status" value="1"/>
</dbReference>
<dbReference type="InterPro" id="IPR051010">
    <property type="entry name" value="BCAA_transport"/>
</dbReference>
<evidence type="ECO:0000313" key="4">
    <source>
        <dbReference type="EMBL" id="KIX13356.1"/>
    </source>
</evidence>
<dbReference type="STRING" id="1429043.X474_14165"/>
<dbReference type="OrthoDB" id="5415167at2"/>
<proteinExistence type="inferred from homology"/>
<name>A0A0D2JC60_9BACT</name>
<reference evidence="4 5" key="1">
    <citation type="submission" date="2013-11" db="EMBL/GenBank/DDBJ databases">
        <title>Metagenomic analysis of a methanogenic consortium involved in long chain n-alkane degradation.</title>
        <authorList>
            <person name="Davidova I.A."/>
            <person name="Callaghan A.V."/>
            <person name="Wawrik B."/>
            <person name="Pruitt S."/>
            <person name="Marks C."/>
            <person name="Duncan K.E."/>
            <person name="Suflita J.M."/>
        </authorList>
    </citation>
    <scope>NUCLEOTIDE SEQUENCE [LARGE SCALE GENOMIC DNA]</scope>
    <source>
        <strain evidence="4 5">SPR</strain>
    </source>
</reference>
<keyword evidence="5" id="KW-1185">Reference proteome</keyword>
<evidence type="ECO:0000313" key="5">
    <source>
        <dbReference type="Proteomes" id="UP000032233"/>
    </source>
</evidence>
<dbReference type="PANTHER" id="PTHR30483:SF6">
    <property type="entry name" value="PERIPLASMIC BINDING PROTEIN OF ABC TRANSPORTER FOR NATURAL AMINO ACIDS"/>
    <property type="match status" value="1"/>
</dbReference>
<feature type="domain" description="Leucine-binding protein" evidence="3">
    <location>
        <begin position="39"/>
        <end position="374"/>
    </location>
</feature>
<dbReference type="CDD" id="cd06345">
    <property type="entry name" value="PBP1_ABC_ligand_binding-like"/>
    <property type="match status" value="1"/>
</dbReference>
<evidence type="ECO:0000256" key="1">
    <source>
        <dbReference type="ARBA" id="ARBA00010062"/>
    </source>
</evidence>
<dbReference type="InParanoid" id="A0A0D2JC60"/>
<evidence type="ECO:0000259" key="3">
    <source>
        <dbReference type="Pfam" id="PF13458"/>
    </source>
</evidence>
<dbReference type="AlphaFoldDB" id="A0A0D2JC60"/>
<organism evidence="4 5">
    <name type="scientific">Dethiosulfatarculus sandiegensis</name>
    <dbReference type="NCBI Taxonomy" id="1429043"/>
    <lineage>
        <taxon>Bacteria</taxon>
        <taxon>Pseudomonadati</taxon>
        <taxon>Thermodesulfobacteriota</taxon>
        <taxon>Desulfarculia</taxon>
        <taxon>Desulfarculales</taxon>
        <taxon>Desulfarculaceae</taxon>
        <taxon>Dethiosulfatarculus</taxon>
    </lineage>
</organism>
<dbReference type="Pfam" id="PF13458">
    <property type="entry name" value="Peripla_BP_6"/>
    <property type="match status" value="1"/>
</dbReference>
<comment type="similarity">
    <text evidence="1">Belongs to the leucine-binding protein family.</text>
</comment>
<dbReference type="PANTHER" id="PTHR30483">
    <property type="entry name" value="LEUCINE-SPECIFIC-BINDING PROTEIN"/>
    <property type="match status" value="1"/>
</dbReference>
<dbReference type="InterPro" id="IPR028082">
    <property type="entry name" value="Peripla_BP_I"/>
</dbReference>